<gene>
    <name evidence="1" type="ORF">BC008_04160</name>
    <name evidence="2" type="ORF">BC008_04330</name>
</gene>
<dbReference type="RefSeq" id="WP_027842849.1">
    <property type="nucleotide sequence ID" value="NZ_LMTZ01000021.1"/>
</dbReference>
<dbReference type="Proteomes" id="UP000053372">
    <property type="component" value="Unassembled WGS sequence"/>
</dbReference>
<proteinExistence type="predicted"/>
<dbReference type="OrthoDB" id="489163at2"/>
<protein>
    <recommendedName>
        <fullName evidence="4">Threonine dehydratase</fullName>
    </recommendedName>
</protein>
<reference evidence="1 3" key="1">
    <citation type="journal article" date="2015" name="Genome Announc.">
        <title>Draft Genome of the Euendolithic (true boring) Cyanobacterium Mastigocoleus testarum strain BC008.</title>
        <authorList>
            <person name="Guida B.S."/>
            <person name="Garcia-Pichel F."/>
        </authorList>
    </citation>
    <scope>NUCLEOTIDE SEQUENCE [LARGE SCALE GENOMIC DNA]</scope>
    <source>
        <strain evidence="1 3">BC008</strain>
    </source>
</reference>
<dbReference type="EMBL" id="LMTZ01000023">
    <property type="protein sequence ID" value="KST69500.1"/>
    <property type="molecule type" value="Genomic_DNA"/>
</dbReference>
<dbReference type="EMBL" id="LMTZ01000021">
    <property type="protein sequence ID" value="KST69534.1"/>
    <property type="molecule type" value="Genomic_DNA"/>
</dbReference>
<name>A0A0V7ZY29_9CYAN</name>
<dbReference type="AlphaFoldDB" id="A0A0V7ZY29"/>
<organism evidence="1 3">
    <name type="scientific">Mastigocoleus testarum BC008</name>
    <dbReference type="NCBI Taxonomy" id="371196"/>
    <lineage>
        <taxon>Bacteria</taxon>
        <taxon>Bacillati</taxon>
        <taxon>Cyanobacteriota</taxon>
        <taxon>Cyanophyceae</taxon>
        <taxon>Nostocales</taxon>
        <taxon>Hapalosiphonaceae</taxon>
        <taxon>Mastigocoleus</taxon>
    </lineage>
</organism>
<evidence type="ECO:0000313" key="2">
    <source>
        <dbReference type="EMBL" id="KST69534.1"/>
    </source>
</evidence>
<comment type="caution">
    <text evidence="1">The sequence shown here is derived from an EMBL/GenBank/DDBJ whole genome shotgun (WGS) entry which is preliminary data.</text>
</comment>
<keyword evidence="3" id="KW-1185">Reference proteome</keyword>
<sequence length="106" mass="12188">MSRLNQTFQNFFIRLGSFLSVLFRGISGFFGKISSSINQLFGFSSETKYFVESEKPQDVNLTIDTPSTVKDLTNTVNTTTSSFNNRKPRRTDMDYFMDMAQKVKKN</sequence>
<evidence type="ECO:0008006" key="4">
    <source>
        <dbReference type="Google" id="ProtNLM"/>
    </source>
</evidence>
<evidence type="ECO:0000313" key="1">
    <source>
        <dbReference type="EMBL" id="KST69500.1"/>
    </source>
</evidence>
<accession>A0A0V7ZY29</accession>
<evidence type="ECO:0000313" key="3">
    <source>
        <dbReference type="Proteomes" id="UP000053372"/>
    </source>
</evidence>